<evidence type="ECO:0000256" key="1">
    <source>
        <dbReference type="ARBA" id="ARBA00001917"/>
    </source>
</evidence>
<reference evidence="3" key="1">
    <citation type="submission" date="2020-04" db="EMBL/GenBank/DDBJ databases">
        <title>Draft genome resource of the tomato pathogen Pseudocercospora fuligena.</title>
        <authorList>
            <person name="Zaccaron A."/>
        </authorList>
    </citation>
    <scope>NUCLEOTIDE SEQUENCE</scope>
    <source>
        <strain evidence="3">PF001</strain>
    </source>
</reference>
<dbReference type="PANTHER" id="PTHR43567">
    <property type="entry name" value="FLAVOREDOXIN-RELATED-RELATED"/>
    <property type="match status" value="1"/>
</dbReference>
<evidence type="ECO:0000313" key="3">
    <source>
        <dbReference type="EMBL" id="KAF7194626.1"/>
    </source>
</evidence>
<proteinExistence type="predicted"/>
<keyword evidence="4" id="KW-1185">Reference proteome</keyword>
<sequence>MPHSEIDPAIYYWGTPVVLITTVNEDGTHNVAPMSSAWWLGTRCMLGLSGESQTTLNLYDVHTVFSETYLLTRHSLRTKQCVLNLASDNMTEVVNALARTTGTSTVPPGKIQRGYRHVKDKFAIANLHSQNSTFVSPSRIQECPVQMEAELCEVHHFLDPSIPQLFAPKAIEVKILKTYVLDEIRLAEHKNRIDPDKWKPLIMMFQHLYGLKNGKAAESVLAECEEEMYRLPPEQPNAGCLKPE</sequence>
<protein>
    <recommendedName>
        <fullName evidence="5">Flavin reductase like domain-containing protein</fullName>
    </recommendedName>
</protein>
<evidence type="ECO:0000313" key="4">
    <source>
        <dbReference type="Proteomes" id="UP000660729"/>
    </source>
</evidence>
<dbReference type="PANTHER" id="PTHR43567:SF1">
    <property type="entry name" value="FLAVOREDOXIN"/>
    <property type="match status" value="1"/>
</dbReference>
<accession>A0A8H6RLK1</accession>
<dbReference type="OrthoDB" id="10250990at2759"/>
<keyword evidence="2" id="KW-0285">Flavoprotein</keyword>
<dbReference type="EMBL" id="JABCIY010000058">
    <property type="protein sequence ID" value="KAF7194626.1"/>
    <property type="molecule type" value="Genomic_DNA"/>
</dbReference>
<dbReference type="InterPro" id="IPR012349">
    <property type="entry name" value="Split_barrel_FMN-bd"/>
</dbReference>
<dbReference type="SUPFAM" id="SSF50475">
    <property type="entry name" value="FMN-binding split barrel"/>
    <property type="match status" value="1"/>
</dbReference>
<comment type="cofactor">
    <cofactor evidence="1">
        <name>FMN</name>
        <dbReference type="ChEBI" id="CHEBI:58210"/>
    </cofactor>
</comment>
<name>A0A8H6RLK1_9PEZI</name>
<comment type="caution">
    <text evidence="3">The sequence shown here is derived from an EMBL/GenBank/DDBJ whole genome shotgun (WGS) entry which is preliminary data.</text>
</comment>
<dbReference type="InterPro" id="IPR052174">
    <property type="entry name" value="Flavoredoxin"/>
</dbReference>
<gene>
    <name evidence="3" type="ORF">HII31_04132</name>
</gene>
<evidence type="ECO:0008006" key="5">
    <source>
        <dbReference type="Google" id="ProtNLM"/>
    </source>
</evidence>
<evidence type="ECO:0000256" key="2">
    <source>
        <dbReference type="ARBA" id="ARBA00022630"/>
    </source>
</evidence>
<dbReference type="Proteomes" id="UP000660729">
    <property type="component" value="Unassembled WGS sequence"/>
</dbReference>
<dbReference type="Gene3D" id="2.30.110.10">
    <property type="entry name" value="Electron Transport, Fmn-binding Protein, Chain A"/>
    <property type="match status" value="1"/>
</dbReference>
<dbReference type="AlphaFoldDB" id="A0A8H6RLK1"/>
<organism evidence="3 4">
    <name type="scientific">Pseudocercospora fuligena</name>
    <dbReference type="NCBI Taxonomy" id="685502"/>
    <lineage>
        <taxon>Eukaryota</taxon>
        <taxon>Fungi</taxon>
        <taxon>Dikarya</taxon>
        <taxon>Ascomycota</taxon>
        <taxon>Pezizomycotina</taxon>
        <taxon>Dothideomycetes</taxon>
        <taxon>Dothideomycetidae</taxon>
        <taxon>Mycosphaerellales</taxon>
        <taxon>Mycosphaerellaceae</taxon>
        <taxon>Pseudocercospora</taxon>
    </lineage>
</organism>